<dbReference type="PROSITE" id="PS51257">
    <property type="entry name" value="PROKAR_LIPOPROTEIN"/>
    <property type="match status" value="1"/>
</dbReference>
<dbReference type="Proteomes" id="UP000293331">
    <property type="component" value="Unassembled WGS sequence"/>
</dbReference>
<dbReference type="Gene3D" id="2.120.10.30">
    <property type="entry name" value="TolB, C-terminal domain"/>
    <property type="match status" value="1"/>
</dbReference>
<sequence length="334" mass="36515">MKRIVILTLVSLTGMLGSCQKDFKNKAVVEAVQSPTGTHPKTNAIQAKPSITGKLVYHSYSCYACAGTKMYIYNFNTNTLTWVSQNWNIDYPMNAHFSPDGTKIVFMGQPAGSGDWDIYLWTIGSASAPTNLTAGDNLRDEDPKFSPNGYRIAFKQAGDLKLMELTGNITNVVTNTPAIEEGMPYYNDDATALLYAQGAGSSSDIYKINLDGTNKTALANVSGVQEYYPIKRDASTFLYSRWYSSTDHHDQVYMGYFANSTRTRLPFNNNNAEYADAYPCGTNYVILSSTRSGTAGGYDLYIANITSGAIWSLSGYNAGINSSVDELGSSYTPN</sequence>
<comment type="similarity">
    <text evidence="1">Belongs to the TolB family.</text>
</comment>
<dbReference type="SUPFAM" id="SSF82171">
    <property type="entry name" value="DPP6 N-terminal domain-like"/>
    <property type="match status" value="1"/>
</dbReference>
<keyword evidence="3" id="KW-1185">Reference proteome</keyword>
<dbReference type="InterPro" id="IPR011042">
    <property type="entry name" value="6-blade_b-propeller_TolB-like"/>
</dbReference>
<dbReference type="Pfam" id="PF07676">
    <property type="entry name" value="PD40"/>
    <property type="match status" value="1"/>
</dbReference>
<evidence type="ECO:0000313" key="2">
    <source>
        <dbReference type="EMBL" id="RYU92167.1"/>
    </source>
</evidence>
<dbReference type="PANTHER" id="PTHR36842">
    <property type="entry name" value="PROTEIN TOLB HOMOLOG"/>
    <property type="match status" value="1"/>
</dbReference>
<proteinExistence type="inferred from homology"/>
<dbReference type="AlphaFoldDB" id="A0A4Q5LRT7"/>
<evidence type="ECO:0000313" key="3">
    <source>
        <dbReference type="Proteomes" id="UP000293331"/>
    </source>
</evidence>
<dbReference type="OrthoDB" id="9815657at2"/>
<dbReference type="PANTHER" id="PTHR36842:SF1">
    <property type="entry name" value="PROTEIN TOLB"/>
    <property type="match status" value="1"/>
</dbReference>
<accession>A0A4Q5LRT7</accession>
<organism evidence="2 3">
    <name type="scientific">Mucilaginibacter terrigena</name>
    <dbReference type="NCBI Taxonomy" id="2492395"/>
    <lineage>
        <taxon>Bacteria</taxon>
        <taxon>Pseudomonadati</taxon>
        <taxon>Bacteroidota</taxon>
        <taxon>Sphingobacteriia</taxon>
        <taxon>Sphingobacteriales</taxon>
        <taxon>Sphingobacteriaceae</taxon>
        <taxon>Mucilaginibacter</taxon>
    </lineage>
</organism>
<evidence type="ECO:0008006" key="4">
    <source>
        <dbReference type="Google" id="ProtNLM"/>
    </source>
</evidence>
<dbReference type="InterPro" id="IPR011659">
    <property type="entry name" value="WD40"/>
</dbReference>
<evidence type="ECO:0000256" key="1">
    <source>
        <dbReference type="ARBA" id="ARBA00009820"/>
    </source>
</evidence>
<reference evidence="2 3" key="1">
    <citation type="submission" date="2019-02" db="EMBL/GenBank/DDBJ databases">
        <title>Bacterial novel species Mucilaginibacter sp. 17JY9-4 isolated from soil.</title>
        <authorList>
            <person name="Jung H.-Y."/>
        </authorList>
    </citation>
    <scope>NUCLEOTIDE SEQUENCE [LARGE SCALE GENOMIC DNA]</scope>
    <source>
        <strain evidence="2 3">17JY9-4</strain>
    </source>
</reference>
<gene>
    <name evidence="2" type="ORF">EWM62_01660</name>
</gene>
<dbReference type="RefSeq" id="WP_129874898.1">
    <property type="nucleotide sequence ID" value="NZ_SEWG01000001.1"/>
</dbReference>
<comment type="caution">
    <text evidence="2">The sequence shown here is derived from an EMBL/GenBank/DDBJ whole genome shotgun (WGS) entry which is preliminary data.</text>
</comment>
<dbReference type="EMBL" id="SEWG01000001">
    <property type="protein sequence ID" value="RYU92167.1"/>
    <property type="molecule type" value="Genomic_DNA"/>
</dbReference>
<name>A0A4Q5LRT7_9SPHI</name>
<protein>
    <recommendedName>
        <fullName evidence="4">DUF5050 domain-containing protein</fullName>
    </recommendedName>
</protein>